<feature type="transmembrane region" description="Helical" evidence="6">
    <location>
        <begin position="44"/>
        <end position="63"/>
    </location>
</feature>
<feature type="transmembrane region" description="Helical" evidence="6">
    <location>
        <begin position="407"/>
        <end position="425"/>
    </location>
</feature>
<evidence type="ECO:0000259" key="7">
    <source>
        <dbReference type="PROSITE" id="PS50850"/>
    </source>
</evidence>
<evidence type="ECO:0000256" key="4">
    <source>
        <dbReference type="ARBA" id="ARBA00023136"/>
    </source>
</evidence>
<dbReference type="Gene3D" id="1.20.1250.20">
    <property type="entry name" value="MFS general substrate transporter like domains"/>
    <property type="match status" value="1"/>
</dbReference>
<feature type="transmembrane region" description="Helical" evidence="6">
    <location>
        <begin position="75"/>
        <end position="95"/>
    </location>
</feature>
<keyword evidence="9" id="KW-1185">Reference proteome</keyword>
<feature type="transmembrane region" description="Helical" evidence="6">
    <location>
        <begin position="208"/>
        <end position="230"/>
    </location>
</feature>
<dbReference type="PROSITE" id="PS50850">
    <property type="entry name" value="MFS"/>
    <property type="match status" value="1"/>
</dbReference>
<feature type="region of interest" description="Disordered" evidence="5">
    <location>
        <begin position="1"/>
        <end position="38"/>
    </location>
</feature>
<reference evidence="9" key="1">
    <citation type="journal article" date="2019" name="Int. J. Syst. Evol. Microbiol.">
        <title>The Global Catalogue of Microorganisms (GCM) 10K type strain sequencing project: providing services to taxonomists for standard genome sequencing and annotation.</title>
        <authorList>
            <consortium name="The Broad Institute Genomics Platform"/>
            <consortium name="The Broad Institute Genome Sequencing Center for Infectious Disease"/>
            <person name="Wu L."/>
            <person name="Ma J."/>
        </authorList>
    </citation>
    <scope>NUCLEOTIDE SEQUENCE [LARGE SCALE GENOMIC DNA]</scope>
    <source>
        <strain evidence="9">CGMCC 4.7178</strain>
    </source>
</reference>
<comment type="caution">
    <text evidence="8">The sequence shown here is derived from an EMBL/GenBank/DDBJ whole genome shotgun (WGS) entry which is preliminary data.</text>
</comment>
<evidence type="ECO:0000256" key="6">
    <source>
        <dbReference type="SAM" id="Phobius"/>
    </source>
</evidence>
<evidence type="ECO:0000256" key="2">
    <source>
        <dbReference type="ARBA" id="ARBA00022692"/>
    </source>
</evidence>
<feature type="transmembrane region" description="Helical" evidence="6">
    <location>
        <begin position="134"/>
        <end position="158"/>
    </location>
</feature>
<evidence type="ECO:0000256" key="3">
    <source>
        <dbReference type="ARBA" id="ARBA00022989"/>
    </source>
</evidence>
<feature type="transmembrane region" description="Helical" evidence="6">
    <location>
        <begin position="179"/>
        <end position="202"/>
    </location>
</feature>
<evidence type="ECO:0000313" key="9">
    <source>
        <dbReference type="Proteomes" id="UP000631535"/>
    </source>
</evidence>
<feature type="transmembrane region" description="Helical" evidence="6">
    <location>
        <begin position="107"/>
        <end position="128"/>
    </location>
</feature>
<dbReference type="PANTHER" id="PTHR23546:SF1">
    <property type="entry name" value="MEMBRANE PROTEIN"/>
    <property type="match status" value="1"/>
</dbReference>
<evidence type="ECO:0000313" key="8">
    <source>
        <dbReference type="EMBL" id="GGO48615.1"/>
    </source>
</evidence>
<feature type="transmembrane region" description="Helical" evidence="6">
    <location>
        <begin position="320"/>
        <end position="338"/>
    </location>
</feature>
<protein>
    <submittedName>
        <fullName evidence="8">MFS transporter</fullName>
    </submittedName>
</protein>
<comment type="subcellular location">
    <subcellularLocation>
        <location evidence="1">Cell membrane</location>
        <topology evidence="1">Multi-pass membrane protein</topology>
    </subcellularLocation>
</comment>
<dbReference type="SUPFAM" id="SSF103473">
    <property type="entry name" value="MFS general substrate transporter"/>
    <property type="match status" value="1"/>
</dbReference>
<evidence type="ECO:0000256" key="5">
    <source>
        <dbReference type="SAM" id="MobiDB-lite"/>
    </source>
</evidence>
<feature type="domain" description="Major facilitator superfamily (MFS) profile" evidence="7">
    <location>
        <begin position="41"/>
        <end position="429"/>
    </location>
</feature>
<keyword evidence="3 6" id="KW-1133">Transmembrane helix</keyword>
<dbReference type="Proteomes" id="UP000631535">
    <property type="component" value="Unassembled WGS sequence"/>
</dbReference>
<evidence type="ECO:0000256" key="1">
    <source>
        <dbReference type="ARBA" id="ARBA00004651"/>
    </source>
</evidence>
<dbReference type="InterPro" id="IPR020846">
    <property type="entry name" value="MFS_dom"/>
</dbReference>
<name>A0ABQ2M9X0_9ACTN</name>
<keyword evidence="2 6" id="KW-0812">Transmembrane</keyword>
<organism evidence="8 9">
    <name type="scientific">Streptomyces daqingensis</name>
    <dbReference type="NCBI Taxonomy" id="1472640"/>
    <lineage>
        <taxon>Bacteria</taxon>
        <taxon>Bacillati</taxon>
        <taxon>Actinomycetota</taxon>
        <taxon>Actinomycetes</taxon>
        <taxon>Kitasatosporales</taxon>
        <taxon>Streptomycetaceae</taxon>
        <taxon>Streptomyces</taxon>
    </lineage>
</organism>
<dbReference type="PANTHER" id="PTHR23546">
    <property type="entry name" value="TRANSPORT PROTEIN"/>
    <property type="match status" value="1"/>
</dbReference>
<feature type="region of interest" description="Disordered" evidence="5">
    <location>
        <begin position="433"/>
        <end position="472"/>
    </location>
</feature>
<proteinExistence type="predicted"/>
<dbReference type="InterPro" id="IPR011701">
    <property type="entry name" value="MFS"/>
</dbReference>
<dbReference type="Pfam" id="PF07690">
    <property type="entry name" value="MFS_1"/>
    <property type="match status" value="1"/>
</dbReference>
<gene>
    <name evidence="8" type="ORF">GCM10012287_24000</name>
</gene>
<feature type="transmembrane region" description="Helical" evidence="6">
    <location>
        <begin position="290"/>
        <end position="313"/>
    </location>
</feature>
<sequence length="472" mass="48134">MSPGQVYGGRPVPDETELGDEMTAASAHATPPGSREPSRRGFPLIYLAVFGGYTGQQILTPVLPPLARELSLSEFQFGVVMSASAATVALLSPWWGRRSDVHGRKPLLVVSLFGAAAGLLAFALSAHFGLRGLIGPVLTFALLLFTRGVLFGSALAALPVAAQSYVADVTPDEQTRVKGLARVGAAIGLALVLGPGLGGLLADFGLVSALYLAPVLILLPAFAVWALLPGDSRPEAGKGRAPKLSPLDGRVWPFLLAGVGIYLSVSLLQMSLGFLLQDRLGLSTTETAEFSGYVLLAGGLPMLLVQGLLIPFLEWRPLRLLRVGVPLTCGAFALMVSADSLPVFFAATTLSGVGHSLAVPGYNSALSLRVGADEQGGAAGLINATNGFTLVLGPLAATALYQAGATLPFVCGAAVLGLLAAFLVLHPGVRDAPSPAGVGESSGGGSDSAGGPSRRPAKEVGPGPGAAEDERA</sequence>
<accession>A0ABQ2M9X0</accession>
<feature type="transmembrane region" description="Helical" evidence="6">
    <location>
        <begin position="251"/>
        <end position="270"/>
    </location>
</feature>
<feature type="transmembrane region" description="Helical" evidence="6">
    <location>
        <begin position="378"/>
        <end position="401"/>
    </location>
</feature>
<keyword evidence="4 6" id="KW-0472">Membrane</keyword>
<dbReference type="InterPro" id="IPR036259">
    <property type="entry name" value="MFS_trans_sf"/>
</dbReference>
<dbReference type="EMBL" id="BMMP01000007">
    <property type="protein sequence ID" value="GGO48615.1"/>
    <property type="molecule type" value="Genomic_DNA"/>
</dbReference>
<feature type="transmembrane region" description="Helical" evidence="6">
    <location>
        <begin position="344"/>
        <end position="366"/>
    </location>
</feature>